<name>A0A1B9B7L2_9BACI</name>
<feature type="domain" description="PepSY" evidence="2">
    <location>
        <begin position="41"/>
        <end position="96"/>
    </location>
</feature>
<keyword evidence="1" id="KW-0732">Signal</keyword>
<evidence type="ECO:0000256" key="1">
    <source>
        <dbReference type="SAM" id="SignalP"/>
    </source>
</evidence>
<accession>A0A1B9B7L2</accession>
<dbReference type="InterPro" id="IPR025711">
    <property type="entry name" value="PepSY"/>
</dbReference>
<keyword evidence="4" id="KW-1185">Reference proteome</keyword>
<organism evidence="3 4">
    <name type="scientific">Pseudobacillus wudalianchiensis</name>
    <dbReference type="NCBI Taxonomy" id="1743143"/>
    <lineage>
        <taxon>Bacteria</taxon>
        <taxon>Bacillati</taxon>
        <taxon>Bacillota</taxon>
        <taxon>Bacilli</taxon>
        <taxon>Bacillales</taxon>
        <taxon>Bacillaceae</taxon>
        <taxon>Pseudobacillus</taxon>
    </lineage>
</organism>
<dbReference type="RefSeq" id="WP_065409519.1">
    <property type="nucleotide sequence ID" value="NZ_MAYT01000002.1"/>
</dbReference>
<feature type="chain" id="PRO_5039660642" description="PepSY domain-containing protein" evidence="1">
    <location>
        <begin position="22"/>
        <end position="104"/>
    </location>
</feature>
<gene>
    <name evidence="3" type="ORF">A8F95_18325</name>
</gene>
<dbReference type="Gene3D" id="3.10.450.40">
    <property type="match status" value="1"/>
</dbReference>
<protein>
    <recommendedName>
        <fullName evidence="2">PepSY domain-containing protein</fullName>
    </recommendedName>
</protein>
<dbReference type="AlphaFoldDB" id="A0A1B9B7L2"/>
<evidence type="ECO:0000313" key="4">
    <source>
        <dbReference type="Proteomes" id="UP000092578"/>
    </source>
</evidence>
<dbReference type="Proteomes" id="UP000092578">
    <property type="component" value="Unassembled WGS sequence"/>
</dbReference>
<evidence type="ECO:0000313" key="3">
    <source>
        <dbReference type="EMBL" id="OCA92101.1"/>
    </source>
</evidence>
<feature type="signal peptide" evidence="1">
    <location>
        <begin position="1"/>
        <end position="21"/>
    </location>
</feature>
<reference evidence="4" key="1">
    <citation type="submission" date="2016-05" db="EMBL/GenBank/DDBJ databases">
        <authorList>
            <person name="Liu B."/>
            <person name="Wang J."/>
            <person name="Zhu Y."/>
            <person name="Liu G."/>
            <person name="Chen Q."/>
            <person name="Chen Z."/>
            <person name="Lan J."/>
            <person name="Che J."/>
            <person name="Ge C."/>
            <person name="Shi H."/>
            <person name="Pan Z."/>
            <person name="Liu X."/>
        </authorList>
    </citation>
    <scope>NUCLEOTIDE SEQUENCE [LARGE SCALE GENOMIC DNA]</scope>
    <source>
        <strain evidence="4">FJAT-27215</strain>
    </source>
</reference>
<comment type="caution">
    <text evidence="3">The sequence shown here is derived from an EMBL/GenBank/DDBJ whole genome shotgun (WGS) entry which is preliminary data.</text>
</comment>
<sequence>MKSVKKLFTSFLIVGGLGVGAYAVTDPQPEAAQINVSSHTINELKAKDIALYASKGGLVTDSHVKTENGIKKYEITIVKQDQEHDVEIDALTGEVTQYEEYVRH</sequence>
<dbReference type="EMBL" id="MAYT01000002">
    <property type="protein sequence ID" value="OCA92101.1"/>
    <property type="molecule type" value="Genomic_DNA"/>
</dbReference>
<evidence type="ECO:0000259" key="2">
    <source>
        <dbReference type="Pfam" id="PF03413"/>
    </source>
</evidence>
<proteinExistence type="predicted"/>
<dbReference type="Pfam" id="PF03413">
    <property type="entry name" value="PepSY"/>
    <property type="match status" value="1"/>
</dbReference>